<protein>
    <recommendedName>
        <fullName evidence="1">DUF7745 domain-containing protein</fullName>
    </recommendedName>
</protein>
<comment type="caution">
    <text evidence="2">The sequence shown here is derived from an EMBL/GenBank/DDBJ whole genome shotgun (WGS) entry which is preliminary data.</text>
</comment>
<dbReference type="Proteomes" id="UP000593574">
    <property type="component" value="Unassembled WGS sequence"/>
</dbReference>
<accession>A0A7J9B0D3</accession>
<dbReference type="PANTHER" id="PTHR48200">
    <property type="entry name" value="PROTEIN, PUTATIVE-RELATED"/>
    <property type="match status" value="1"/>
</dbReference>
<evidence type="ECO:0000313" key="3">
    <source>
        <dbReference type="Proteomes" id="UP000593574"/>
    </source>
</evidence>
<dbReference type="EMBL" id="JABEZV010439564">
    <property type="protein sequence ID" value="MBA0729740.1"/>
    <property type="molecule type" value="Genomic_DNA"/>
</dbReference>
<keyword evidence="3" id="KW-1185">Reference proteome</keyword>
<feature type="domain" description="DUF7745" evidence="1">
    <location>
        <begin position="34"/>
        <end position="97"/>
    </location>
</feature>
<dbReference type="Pfam" id="PF24924">
    <property type="entry name" value="DUF7745"/>
    <property type="match status" value="1"/>
</dbReference>
<dbReference type="AlphaFoldDB" id="A0A7J9B0D3"/>
<dbReference type="InterPro" id="IPR056647">
    <property type="entry name" value="DUF7745"/>
</dbReference>
<sequence length="176" mass="20683">MALLRCSKIQANRVYSRDVTFPTFLKKLINITEMTHSNVKKKVDVFALSVYGLVVFPKALGNIDEVVTNLFDRLDKGVTPVPVILTETFRSLNECQITVAITRRDDISEEKWMEIFWNLREEDIEWRAHWMLLVEILYRSRQFVPIIQGLAKCEFSYKGDSYKKKIREMSNAWNQT</sequence>
<reference evidence="2 3" key="1">
    <citation type="journal article" date="2019" name="Genome Biol. Evol.">
        <title>Insights into the evolution of the New World diploid cottons (Gossypium, subgenus Houzingenia) based on genome sequencing.</title>
        <authorList>
            <person name="Grover C.E."/>
            <person name="Arick M.A. 2nd"/>
            <person name="Thrash A."/>
            <person name="Conover J.L."/>
            <person name="Sanders W.S."/>
            <person name="Peterson D.G."/>
            <person name="Frelichowski J.E."/>
            <person name="Scheffler J.A."/>
            <person name="Scheffler B.E."/>
            <person name="Wendel J.F."/>
        </authorList>
    </citation>
    <scope>NUCLEOTIDE SEQUENCE [LARGE SCALE GENOMIC DNA]</scope>
    <source>
        <strain evidence="2">4</strain>
        <tissue evidence="2">Leaf</tissue>
    </source>
</reference>
<evidence type="ECO:0000259" key="1">
    <source>
        <dbReference type="Pfam" id="PF24924"/>
    </source>
</evidence>
<name>A0A7J9B0D3_9ROSI</name>
<proteinExistence type="predicted"/>
<gene>
    <name evidence="2" type="ORF">Golax_000009</name>
</gene>
<organism evidence="2 3">
    <name type="scientific">Gossypium laxum</name>
    <dbReference type="NCBI Taxonomy" id="34288"/>
    <lineage>
        <taxon>Eukaryota</taxon>
        <taxon>Viridiplantae</taxon>
        <taxon>Streptophyta</taxon>
        <taxon>Embryophyta</taxon>
        <taxon>Tracheophyta</taxon>
        <taxon>Spermatophyta</taxon>
        <taxon>Magnoliopsida</taxon>
        <taxon>eudicotyledons</taxon>
        <taxon>Gunneridae</taxon>
        <taxon>Pentapetalae</taxon>
        <taxon>rosids</taxon>
        <taxon>malvids</taxon>
        <taxon>Malvales</taxon>
        <taxon>Malvaceae</taxon>
        <taxon>Malvoideae</taxon>
        <taxon>Gossypium</taxon>
    </lineage>
</organism>
<dbReference type="PANTHER" id="PTHR48200:SF1">
    <property type="entry name" value="AMINOTRANSFERASE-LIKE PLANT MOBILE DOMAIN-CONTAINING PROTEIN"/>
    <property type="match status" value="1"/>
</dbReference>
<evidence type="ECO:0000313" key="2">
    <source>
        <dbReference type="EMBL" id="MBA0729740.1"/>
    </source>
</evidence>